<evidence type="ECO:0000256" key="1">
    <source>
        <dbReference type="ARBA" id="ARBA00004604"/>
    </source>
</evidence>
<evidence type="ECO:0000313" key="12">
    <source>
        <dbReference type="Proteomes" id="UP001642483"/>
    </source>
</evidence>
<evidence type="ECO:0000256" key="6">
    <source>
        <dbReference type="ARBA" id="ARBA00022771"/>
    </source>
</evidence>
<accession>A0ABP0G0W0</accession>
<keyword evidence="4" id="KW-0479">Metal-binding</keyword>
<keyword evidence="12" id="KW-1185">Reference proteome</keyword>
<dbReference type="InterPro" id="IPR001368">
    <property type="entry name" value="TNFR/NGFR_Cys_rich_reg"/>
</dbReference>
<sequence length="268" mass="30597">MPKKKTGARKKAEKQSQRQKLIRTMKDNISLADRPCNILMECDHCGTKQRNRAFCYMCMSVQKLPVCAQCGKQKCMKSSDCVVRHPGQHTTGLQMVGAICDICEAWVCHGRKCLSVHTCECPLLDAECLECERGVWDHGGRMYQCSFCNCFLCEDDQFEHQATCQVLESEDYKCKSCNRHGQYSCMQCKMCFCEEHIKRKGVVYKRNQSFPCPKCGYQTLETKDLSVSIRKHEYGRQTTAVAEESLEQNFASLSVYVHGADEHDSDTT</sequence>
<gene>
    <name evidence="11" type="ORF">CVLEPA_LOCUS16605</name>
</gene>
<evidence type="ECO:0000256" key="3">
    <source>
        <dbReference type="ARBA" id="ARBA00015408"/>
    </source>
</evidence>
<dbReference type="Proteomes" id="UP001642483">
    <property type="component" value="Unassembled WGS sequence"/>
</dbReference>
<dbReference type="Pfam" id="PF06524">
    <property type="entry name" value="NOA36"/>
    <property type="match status" value="1"/>
</dbReference>
<dbReference type="PROSITE" id="PS00652">
    <property type="entry name" value="TNFR_NGFR_1"/>
    <property type="match status" value="1"/>
</dbReference>
<protein>
    <recommendedName>
        <fullName evidence="3">Zinc finger protein 330</fullName>
    </recommendedName>
    <alternativeName>
        <fullName evidence="9">Nucleolar autoantigen 36</fullName>
    </alternativeName>
</protein>
<organism evidence="11 12">
    <name type="scientific">Clavelina lepadiformis</name>
    <name type="common">Light-bulb sea squirt</name>
    <name type="synonym">Ascidia lepadiformis</name>
    <dbReference type="NCBI Taxonomy" id="159417"/>
    <lineage>
        <taxon>Eukaryota</taxon>
        <taxon>Metazoa</taxon>
        <taxon>Chordata</taxon>
        <taxon>Tunicata</taxon>
        <taxon>Ascidiacea</taxon>
        <taxon>Aplousobranchia</taxon>
        <taxon>Clavelinidae</taxon>
        <taxon>Clavelina</taxon>
    </lineage>
</organism>
<comment type="subcellular location">
    <subcellularLocation>
        <location evidence="1">Nucleus</location>
        <location evidence="1">Nucleolus</location>
    </subcellularLocation>
</comment>
<feature type="domain" description="TNFR-Cys" evidence="10">
    <location>
        <begin position="131"/>
        <end position="174"/>
    </location>
</feature>
<evidence type="ECO:0000256" key="7">
    <source>
        <dbReference type="ARBA" id="ARBA00022833"/>
    </source>
</evidence>
<evidence type="ECO:0000256" key="4">
    <source>
        <dbReference type="ARBA" id="ARBA00022723"/>
    </source>
</evidence>
<dbReference type="InterPro" id="IPR010531">
    <property type="entry name" value="NOA36"/>
</dbReference>
<dbReference type="PANTHER" id="PTHR13214:SF1">
    <property type="entry name" value="ZINC FINGER PROTEIN 330"/>
    <property type="match status" value="1"/>
</dbReference>
<comment type="similarity">
    <text evidence="2">Belongs to the NOA36 family.</text>
</comment>
<name>A0ABP0G0W0_CLALP</name>
<evidence type="ECO:0000256" key="9">
    <source>
        <dbReference type="ARBA" id="ARBA00029845"/>
    </source>
</evidence>
<evidence type="ECO:0000259" key="10">
    <source>
        <dbReference type="PROSITE" id="PS00652"/>
    </source>
</evidence>
<evidence type="ECO:0000313" key="11">
    <source>
        <dbReference type="EMBL" id="CAK8685476.1"/>
    </source>
</evidence>
<dbReference type="PANTHER" id="PTHR13214">
    <property type="entry name" value="ZINC FINGER PROTEIN 330"/>
    <property type="match status" value="1"/>
</dbReference>
<reference evidence="11 12" key="1">
    <citation type="submission" date="2024-02" db="EMBL/GenBank/DDBJ databases">
        <authorList>
            <person name="Daric V."/>
            <person name="Darras S."/>
        </authorList>
    </citation>
    <scope>NUCLEOTIDE SEQUENCE [LARGE SCALE GENOMIC DNA]</scope>
</reference>
<evidence type="ECO:0000256" key="8">
    <source>
        <dbReference type="ARBA" id="ARBA00023242"/>
    </source>
</evidence>
<keyword evidence="5" id="KW-0677">Repeat</keyword>
<evidence type="ECO:0000256" key="2">
    <source>
        <dbReference type="ARBA" id="ARBA00007212"/>
    </source>
</evidence>
<keyword evidence="7" id="KW-0862">Zinc</keyword>
<proteinExistence type="inferred from homology"/>
<keyword evidence="8" id="KW-0539">Nucleus</keyword>
<evidence type="ECO:0000256" key="5">
    <source>
        <dbReference type="ARBA" id="ARBA00022737"/>
    </source>
</evidence>
<comment type="caution">
    <text evidence="11">The sequence shown here is derived from an EMBL/GenBank/DDBJ whole genome shotgun (WGS) entry which is preliminary data.</text>
</comment>
<dbReference type="EMBL" id="CAWYQH010000100">
    <property type="protein sequence ID" value="CAK8685476.1"/>
    <property type="molecule type" value="Genomic_DNA"/>
</dbReference>
<keyword evidence="6" id="KW-0863">Zinc-finger</keyword>